<evidence type="ECO:0000313" key="3">
    <source>
        <dbReference type="Proteomes" id="UP000030351"/>
    </source>
</evidence>
<keyword evidence="3" id="KW-1185">Reference proteome</keyword>
<comment type="caution">
    <text evidence="2">The sequence shown here is derived from an EMBL/GenBank/DDBJ whole genome shotgun (WGS) entry which is preliminary data.</text>
</comment>
<organism evidence="2 3">
    <name type="scientific">Erwinia typographi</name>
    <dbReference type="NCBI Taxonomy" id="371042"/>
    <lineage>
        <taxon>Bacteria</taxon>
        <taxon>Pseudomonadati</taxon>
        <taxon>Pseudomonadota</taxon>
        <taxon>Gammaproteobacteria</taxon>
        <taxon>Enterobacterales</taxon>
        <taxon>Erwiniaceae</taxon>
        <taxon>Erwinia</taxon>
    </lineage>
</organism>
<feature type="transmembrane region" description="Helical" evidence="1">
    <location>
        <begin position="156"/>
        <end position="178"/>
    </location>
</feature>
<dbReference type="STRING" id="371042.NG99_04940"/>
<evidence type="ECO:0000256" key="1">
    <source>
        <dbReference type="SAM" id="Phobius"/>
    </source>
</evidence>
<reference evidence="2 3" key="1">
    <citation type="submission" date="2014-10" db="EMBL/GenBank/DDBJ databases">
        <title>Genome sequence of Erwinia typographi M043b.</title>
        <authorList>
            <person name="Chan K.-G."/>
            <person name="Tan W.-S."/>
        </authorList>
    </citation>
    <scope>NUCLEOTIDE SEQUENCE [LARGE SCALE GENOMIC DNA]</scope>
    <source>
        <strain evidence="2 3">M043b</strain>
    </source>
</reference>
<feature type="transmembrane region" description="Helical" evidence="1">
    <location>
        <begin position="24"/>
        <end position="46"/>
    </location>
</feature>
<keyword evidence="1" id="KW-0472">Membrane</keyword>
<dbReference type="AlphaFoldDB" id="A0A0A4AB13"/>
<gene>
    <name evidence="2" type="ORF">NG99_04940</name>
</gene>
<dbReference type="OrthoDB" id="7504729at2"/>
<dbReference type="RefSeq" id="WP_034889009.1">
    <property type="nucleotide sequence ID" value="NZ_JRUQ01000019.1"/>
</dbReference>
<protein>
    <submittedName>
        <fullName evidence="2">Membrane protein</fullName>
    </submittedName>
</protein>
<name>A0A0A4AB13_9GAMM</name>
<dbReference type="eggNOG" id="COG4944">
    <property type="taxonomic scope" value="Bacteria"/>
</dbReference>
<dbReference type="Proteomes" id="UP000030351">
    <property type="component" value="Unassembled WGS sequence"/>
</dbReference>
<accession>A0A0A4AB13</accession>
<keyword evidence="1" id="KW-0812">Transmembrane</keyword>
<feature type="transmembrane region" description="Helical" evidence="1">
    <location>
        <begin position="184"/>
        <end position="206"/>
    </location>
</feature>
<feature type="transmembrane region" description="Helical" evidence="1">
    <location>
        <begin position="94"/>
        <end position="113"/>
    </location>
</feature>
<proteinExistence type="predicted"/>
<keyword evidence="1" id="KW-1133">Transmembrane helix</keyword>
<evidence type="ECO:0000313" key="2">
    <source>
        <dbReference type="EMBL" id="KGT94993.1"/>
    </source>
</evidence>
<dbReference type="EMBL" id="JRUQ01000019">
    <property type="protein sequence ID" value="KGT94993.1"/>
    <property type="molecule type" value="Genomic_DNA"/>
</dbReference>
<feature type="transmembrane region" description="Helical" evidence="1">
    <location>
        <begin position="58"/>
        <end position="82"/>
    </location>
</feature>
<feature type="transmembrane region" description="Helical" evidence="1">
    <location>
        <begin position="125"/>
        <end position="144"/>
    </location>
</feature>
<sequence>MTDHNALIATLSRRASPVKRTHPAGWRVLAFLTMALPCGAIASLLVRRPVTDWLQPGMAWALFQLFIIFIAGTLAIRNAFLISIPGRRALSWKGFIPLALLWLGSILINMRGLKPATSQVEGTNCYLFMLVVSVPMIVIMIGYLRQTRTLFPVRSLTAAGAGTACMALVLLSLCHPIHLNLLDFAQHLLAAATIVLVTIISGWRWVRV</sequence>